<evidence type="ECO:0000313" key="10">
    <source>
        <dbReference type="EMBL" id="GHO49456.1"/>
    </source>
</evidence>
<dbReference type="GO" id="GO:0005524">
    <property type="term" value="F:ATP binding"/>
    <property type="evidence" value="ECO:0007669"/>
    <property type="project" value="UniProtKB-UniRule"/>
</dbReference>
<protein>
    <recommendedName>
        <fullName evidence="1">non-specific serine/threonine protein kinase</fullName>
        <ecNumber evidence="1">2.7.11.1</ecNumber>
    </recommendedName>
</protein>
<dbReference type="EMBL" id="BNJF01000005">
    <property type="protein sequence ID" value="GHO49456.1"/>
    <property type="molecule type" value="Genomic_DNA"/>
</dbReference>
<dbReference type="SUPFAM" id="SSF56112">
    <property type="entry name" value="Protein kinase-like (PK-like)"/>
    <property type="match status" value="1"/>
</dbReference>
<keyword evidence="8" id="KW-0472">Membrane</keyword>
<keyword evidence="11" id="KW-1185">Reference proteome</keyword>
<evidence type="ECO:0000256" key="3">
    <source>
        <dbReference type="ARBA" id="ARBA00022741"/>
    </source>
</evidence>
<dbReference type="RefSeq" id="WP_220198575.1">
    <property type="nucleotide sequence ID" value="NZ_BNJF01000005.1"/>
</dbReference>
<feature type="compositionally biased region" description="Pro residues" evidence="7">
    <location>
        <begin position="488"/>
        <end position="514"/>
    </location>
</feature>
<evidence type="ECO:0000256" key="7">
    <source>
        <dbReference type="SAM" id="MobiDB-lite"/>
    </source>
</evidence>
<dbReference type="AlphaFoldDB" id="A0A8J3I8L6"/>
<dbReference type="InterPro" id="IPR017441">
    <property type="entry name" value="Protein_kinase_ATP_BS"/>
</dbReference>
<feature type="region of interest" description="Disordered" evidence="7">
    <location>
        <begin position="426"/>
        <end position="520"/>
    </location>
</feature>
<sequence length="643" mass="68524">MTKYIDLSGQQLGAYRLVRWLGGGQSGDVYLGEHTLEHTQAALKVFNVYLTREEDQKAFIDEVHAQQLENPSIMQLLDGGVGSNHLPFVIMEYASNGSLRGRHTKGLQMPLADVLAQIAPIAEALQYAHEQGIIHGNVKPENMLVDAEDKILLSDFTLSTLSHAASESDTQDDTTQDIGPYAAPELQLGEVSPASDQYALGAVVYQWLSGRLPSQVETEGEDTREEIAPPSLRTFAPHIPTEVEQVLQRALAHDPEQRFASVQEFAKALETASDPERGLVVLPLTRTLTTKVLNPADLGLDFDEENEPQAPTAETIQTVESFASEYASSANTLDETQNELDEVSNTPAVHIDNDQYALATLPANTSAKQTSKGNSRGRFVALVAVALVLLVIGASAFMPPLRNNALSITSLPEEIQKSLAEGNNATNARNFAGNQSNNDSSNAPGKTATPGVNDHQNTNNTNGTSTSTNGTSTGATPTQPGTKGSTPTTPPKATPTPVPTAKPTSKPAPTPTPKPIVAAVDGKNPTTYVVSGKTCEQSLSNSHSKHVTISGVGATIYFRFSVTCHAAWAKIVFDKAMPSGKYGNAKIVRINDGKAYTCDTGGNKYVAPGQTSCYTGMVQDNASQTASAYGSYMSTYSSQLGPY</sequence>
<dbReference type="CDD" id="cd14014">
    <property type="entry name" value="STKc_PknB_like"/>
    <property type="match status" value="1"/>
</dbReference>
<dbReference type="PROSITE" id="PS50011">
    <property type="entry name" value="PROTEIN_KINASE_DOM"/>
    <property type="match status" value="1"/>
</dbReference>
<evidence type="ECO:0000256" key="2">
    <source>
        <dbReference type="ARBA" id="ARBA00022679"/>
    </source>
</evidence>
<dbReference type="Gene3D" id="1.10.510.10">
    <property type="entry name" value="Transferase(Phosphotransferase) domain 1"/>
    <property type="match status" value="1"/>
</dbReference>
<dbReference type="Pfam" id="PF00069">
    <property type="entry name" value="Pkinase"/>
    <property type="match status" value="1"/>
</dbReference>
<dbReference type="PANTHER" id="PTHR43289:SF6">
    <property type="entry name" value="SERINE_THREONINE-PROTEIN KINASE NEKL-3"/>
    <property type="match status" value="1"/>
</dbReference>
<accession>A0A8J3I8L6</accession>
<keyword evidence="4" id="KW-0418">Kinase</keyword>
<keyword evidence="3 6" id="KW-0547">Nucleotide-binding</keyword>
<keyword evidence="5 6" id="KW-0067">ATP-binding</keyword>
<evidence type="ECO:0000256" key="1">
    <source>
        <dbReference type="ARBA" id="ARBA00012513"/>
    </source>
</evidence>
<keyword evidence="2" id="KW-0808">Transferase</keyword>
<feature type="binding site" evidence="6">
    <location>
        <position position="44"/>
    </location>
    <ligand>
        <name>ATP</name>
        <dbReference type="ChEBI" id="CHEBI:30616"/>
    </ligand>
</feature>
<dbReference type="PANTHER" id="PTHR43289">
    <property type="entry name" value="MITOGEN-ACTIVATED PROTEIN KINASE KINASE KINASE 20-RELATED"/>
    <property type="match status" value="1"/>
</dbReference>
<name>A0A8J3I8L6_9CHLR</name>
<feature type="compositionally biased region" description="Low complexity" evidence="7">
    <location>
        <begin position="457"/>
        <end position="487"/>
    </location>
</feature>
<dbReference type="Proteomes" id="UP000612362">
    <property type="component" value="Unassembled WGS sequence"/>
</dbReference>
<evidence type="ECO:0000259" key="9">
    <source>
        <dbReference type="PROSITE" id="PS50011"/>
    </source>
</evidence>
<feature type="compositionally biased region" description="Polar residues" evidence="7">
    <location>
        <begin position="426"/>
        <end position="444"/>
    </location>
</feature>
<evidence type="ECO:0000256" key="8">
    <source>
        <dbReference type="SAM" id="Phobius"/>
    </source>
</evidence>
<evidence type="ECO:0000256" key="6">
    <source>
        <dbReference type="PROSITE-ProRule" id="PRU10141"/>
    </source>
</evidence>
<proteinExistence type="predicted"/>
<comment type="caution">
    <text evidence="10">The sequence shown here is derived from an EMBL/GenBank/DDBJ whole genome shotgun (WGS) entry which is preliminary data.</text>
</comment>
<dbReference type="InterPro" id="IPR011009">
    <property type="entry name" value="Kinase-like_dom_sf"/>
</dbReference>
<dbReference type="InterPro" id="IPR000719">
    <property type="entry name" value="Prot_kinase_dom"/>
</dbReference>
<organism evidence="10 11">
    <name type="scientific">Ktedonospora formicarum</name>
    <dbReference type="NCBI Taxonomy" id="2778364"/>
    <lineage>
        <taxon>Bacteria</taxon>
        <taxon>Bacillati</taxon>
        <taxon>Chloroflexota</taxon>
        <taxon>Ktedonobacteria</taxon>
        <taxon>Ktedonobacterales</taxon>
        <taxon>Ktedonobacteraceae</taxon>
        <taxon>Ktedonospora</taxon>
    </lineage>
</organism>
<dbReference type="GO" id="GO:0004674">
    <property type="term" value="F:protein serine/threonine kinase activity"/>
    <property type="evidence" value="ECO:0007669"/>
    <property type="project" value="UniProtKB-EC"/>
</dbReference>
<dbReference type="Pfam" id="PF10901">
    <property type="entry name" value="DUF2690"/>
    <property type="match status" value="1"/>
</dbReference>
<evidence type="ECO:0000256" key="5">
    <source>
        <dbReference type="ARBA" id="ARBA00022840"/>
    </source>
</evidence>
<dbReference type="EC" id="2.7.11.1" evidence="1"/>
<dbReference type="InterPro" id="IPR021224">
    <property type="entry name" value="DUF2690"/>
</dbReference>
<keyword evidence="8" id="KW-0812">Transmembrane</keyword>
<evidence type="ECO:0000256" key="4">
    <source>
        <dbReference type="ARBA" id="ARBA00022777"/>
    </source>
</evidence>
<dbReference type="Gene3D" id="3.30.200.20">
    <property type="entry name" value="Phosphorylase Kinase, domain 1"/>
    <property type="match status" value="1"/>
</dbReference>
<dbReference type="PROSITE" id="PS00107">
    <property type="entry name" value="PROTEIN_KINASE_ATP"/>
    <property type="match status" value="1"/>
</dbReference>
<feature type="domain" description="Protein kinase" evidence="9">
    <location>
        <begin position="15"/>
        <end position="270"/>
    </location>
</feature>
<feature type="transmembrane region" description="Helical" evidence="8">
    <location>
        <begin position="379"/>
        <end position="398"/>
    </location>
</feature>
<evidence type="ECO:0000313" key="11">
    <source>
        <dbReference type="Proteomes" id="UP000612362"/>
    </source>
</evidence>
<gene>
    <name evidence="10" type="ORF">KSX_76190</name>
</gene>
<reference evidence="10" key="1">
    <citation type="submission" date="2020-10" db="EMBL/GenBank/DDBJ databases">
        <title>Taxonomic study of unclassified bacteria belonging to the class Ktedonobacteria.</title>
        <authorList>
            <person name="Yabe S."/>
            <person name="Wang C.M."/>
            <person name="Zheng Y."/>
            <person name="Sakai Y."/>
            <person name="Cavaletti L."/>
            <person name="Monciardini P."/>
            <person name="Donadio S."/>
        </authorList>
    </citation>
    <scope>NUCLEOTIDE SEQUENCE</scope>
    <source>
        <strain evidence="10">SOSP1-1</strain>
    </source>
</reference>
<keyword evidence="8" id="KW-1133">Transmembrane helix</keyword>